<dbReference type="Pfam" id="PF07653">
    <property type="entry name" value="SH3_2"/>
    <property type="match status" value="1"/>
</dbReference>
<dbReference type="InterPro" id="IPR014593">
    <property type="entry name" value="UCP034961_SH3_2"/>
</dbReference>
<dbReference type="SUPFAM" id="SSF50044">
    <property type="entry name" value="SH3-domain"/>
    <property type="match status" value="2"/>
</dbReference>
<dbReference type="AlphaFoldDB" id="A0AAW3MI41"/>
<dbReference type="InterPro" id="IPR036028">
    <property type="entry name" value="SH3-like_dom_sf"/>
</dbReference>
<dbReference type="EMBL" id="LPBJ01000132">
    <property type="protein sequence ID" value="KVP82903.1"/>
    <property type="molecule type" value="Genomic_DNA"/>
</dbReference>
<evidence type="ECO:0000259" key="2">
    <source>
        <dbReference type="PROSITE" id="PS50002"/>
    </source>
</evidence>
<dbReference type="InterPro" id="IPR001452">
    <property type="entry name" value="SH3_domain"/>
</dbReference>
<keyword evidence="1" id="KW-0728">SH3 domain</keyword>
<sequence>MNYVVTKPHRSDYPNPITLNKGDPLVIGEKYQGPEGWDDWFFCTTLCTTRGQAGGWVPLQVIERLADGTGRALEDYTARELDVNAGEILIGSRTLNGWVWCERLSHDDAGWVPLRNLEVAGE</sequence>
<evidence type="ECO:0000313" key="3">
    <source>
        <dbReference type="EMBL" id="KVP82903.1"/>
    </source>
</evidence>
<protein>
    <submittedName>
        <fullName evidence="3">Ligand-binding protein SH3</fullName>
    </submittedName>
</protein>
<evidence type="ECO:0000313" key="4">
    <source>
        <dbReference type="Proteomes" id="UP000056453"/>
    </source>
</evidence>
<name>A0AAW3MI41_9BURK</name>
<proteinExistence type="predicted"/>
<organism evidence="3 4">
    <name type="scientific">Burkholderia ubonensis</name>
    <dbReference type="NCBI Taxonomy" id="101571"/>
    <lineage>
        <taxon>Bacteria</taxon>
        <taxon>Pseudomonadati</taxon>
        <taxon>Pseudomonadota</taxon>
        <taxon>Betaproteobacteria</taxon>
        <taxon>Burkholderiales</taxon>
        <taxon>Burkholderiaceae</taxon>
        <taxon>Burkholderia</taxon>
        <taxon>Burkholderia cepacia complex</taxon>
    </lineage>
</organism>
<dbReference type="RefSeq" id="WP_059958732.1">
    <property type="nucleotide sequence ID" value="NZ_LPBJ01000132.1"/>
</dbReference>
<dbReference type="PROSITE" id="PS50002">
    <property type="entry name" value="SH3"/>
    <property type="match status" value="1"/>
</dbReference>
<feature type="domain" description="SH3" evidence="2">
    <location>
        <begin position="65"/>
        <end position="122"/>
    </location>
</feature>
<gene>
    <name evidence="3" type="ORF">WJ96_26505</name>
</gene>
<reference evidence="3 4" key="1">
    <citation type="submission" date="2015-11" db="EMBL/GenBank/DDBJ databases">
        <title>Expanding the genomic diversity of Burkholderia species for the development of highly accurate diagnostics.</title>
        <authorList>
            <person name="Sahl J."/>
            <person name="Keim P."/>
            <person name="Wagner D."/>
        </authorList>
    </citation>
    <scope>NUCLEOTIDE SEQUENCE [LARGE SCALE GENOMIC DNA]</scope>
    <source>
        <strain evidence="3 4">MSMB1808WGS</strain>
    </source>
</reference>
<keyword evidence="4" id="KW-1185">Reference proteome</keyword>
<accession>A0AAW3MI41</accession>
<dbReference type="Proteomes" id="UP000056453">
    <property type="component" value="Unassembled WGS sequence"/>
</dbReference>
<dbReference type="PIRSF" id="PIRSF034961">
    <property type="entry name" value="UCP034961_SH3_2"/>
    <property type="match status" value="1"/>
</dbReference>
<evidence type="ECO:0000256" key="1">
    <source>
        <dbReference type="ARBA" id="ARBA00022443"/>
    </source>
</evidence>
<comment type="caution">
    <text evidence="3">The sequence shown here is derived from an EMBL/GenBank/DDBJ whole genome shotgun (WGS) entry which is preliminary data.</text>
</comment>